<evidence type="ECO:0000313" key="2">
    <source>
        <dbReference type="EMBL" id="MEC0276817.1"/>
    </source>
</evidence>
<dbReference type="EMBL" id="JARNBH010000042">
    <property type="protein sequence ID" value="MEC0276817.1"/>
    <property type="molecule type" value="Genomic_DNA"/>
</dbReference>
<protein>
    <recommendedName>
        <fullName evidence="1">Calcineurin-like phosphoesterase domain-containing protein</fullName>
    </recommendedName>
</protein>
<evidence type="ECO:0000313" key="3">
    <source>
        <dbReference type="Proteomes" id="UP001307168"/>
    </source>
</evidence>
<reference evidence="2 3" key="1">
    <citation type="submission" date="2023-03" db="EMBL/GenBank/DDBJ databases">
        <title>Bacillus Genome Sequencing.</title>
        <authorList>
            <person name="Dunlap C."/>
        </authorList>
    </citation>
    <scope>NUCLEOTIDE SEQUENCE [LARGE SCALE GENOMIC DNA]</scope>
    <source>
        <strain evidence="2 3">B-41290</strain>
    </source>
</reference>
<name>A0AAW9NQY7_9BACI</name>
<gene>
    <name evidence="2" type="ORF">P4706_27900</name>
</gene>
<dbReference type="InterPro" id="IPR029052">
    <property type="entry name" value="Metallo-depent_PP-like"/>
</dbReference>
<evidence type="ECO:0000259" key="1">
    <source>
        <dbReference type="Pfam" id="PF00149"/>
    </source>
</evidence>
<sequence>MQQVNSGYNGDHKSMFIVPIGDIHFGNRHFVQEKLDNALRFIEKNWRRTRIVLMGDMLELATKTSVGRSVYDEAYPTNAQHEKAVETFKPYKDLIDFVIEGNHEERIIRDTSFEIVENFCHRIGRPDVYGKFSGIVNYQMGTGLTYSAYAHHGATGGTTEAAVTNALLKMRERSIAHLYLMGHTHKLFSFSREMYIPNPGAESASKIKQMFVNTGSAVGDGGYAEQKGLPMNRIGYGAIELFADERKQVFHYIDDLV</sequence>
<organism evidence="2 3">
    <name type="scientific">Peribacillus castrilensis</name>
    <dbReference type="NCBI Taxonomy" id="2897690"/>
    <lineage>
        <taxon>Bacteria</taxon>
        <taxon>Bacillati</taxon>
        <taxon>Bacillota</taxon>
        <taxon>Bacilli</taxon>
        <taxon>Bacillales</taxon>
        <taxon>Bacillaceae</taxon>
        <taxon>Peribacillus</taxon>
    </lineage>
</organism>
<dbReference type="RefSeq" id="WP_367408358.1">
    <property type="nucleotide sequence ID" value="NZ_JARNBH010000042.1"/>
</dbReference>
<feature type="domain" description="Calcineurin-like phosphoesterase" evidence="1">
    <location>
        <begin position="20"/>
        <end position="119"/>
    </location>
</feature>
<dbReference type="GO" id="GO:0016787">
    <property type="term" value="F:hydrolase activity"/>
    <property type="evidence" value="ECO:0007669"/>
    <property type="project" value="InterPro"/>
</dbReference>
<dbReference type="Pfam" id="PF00149">
    <property type="entry name" value="Metallophos"/>
    <property type="match status" value="1"/>
</dbReference>
<dbReference type="AlphaFoldDB" id="A0AAW9NQY7"/>
<comment type="caution">
    <text evidence="2">The sequence shown here is derived from an EMBL/GenBank/DDBJ whole genome shotgun (WGS) entry which is preliminary data.</text>
</comment>
<dbReference type="SUPFAM" id="SSF56300">
    <property type="entry name" value="Metallo-dependent phosphatases"/>
    <property type="match status" value="1"/>
</dbReference>
<dbReference type="Proteomes" id="UP001307168">
    <property type="component" value="Unassembled WGS sequence"/>
</dbReference>
<dbReference type="Gene3D" id="3.60.21.10">
    <property type="match status" value="1"/>
</dbReference>
<accession>A0AAW9NQY7</accession>
<dbReference type="InterPro" id="IPR004843">
    <property type="entry name" value="Calcineurin-like_PHP"/>
</dbReference>
<proteinExistence type="predicted"/>
<keyword evidence="3" id="KW-1185">Reference proteome</keyword>